<evidence type="ECO:0000256" key="1">
    <source>
        <dbReference type="SAM" id="MobiDB-lite"/>
    </source>
</evidence>
<dbReference type="Proteomes" id="UP001266305">
    <property type="component" value="Unassembled WGS sequence"/>
</dbReference>
<organism evidence="2 3">
    <name type="scientific">Saguinus oedipus</name>
    <name type="common">Cotton-top tamarin</name>
    <name type="synonym">Oedipomidas oedipus</name>
    <dbReference type="NCBI Taxonomy" id="9490"/>
    <lineage>
        <taxon>Eukaryota</taxon>
        <taxon>Metazoa</taxon>
        <taxon>Chordata</taxon>
        <taxon>Craniata</taxon>
        <taxon>Vertebrata</taxon>
        <taxon>Euteleostomi</taxon>
        <taxon>Mammalia</taxon>
        <taxon>Eutheria</taxon>
        <taxon>Euarchontoglires</taxon>
        <taxon>Primates</taxon>
        <taxon>Haplorrhini</taxon>
        <taxon>Platyrrhini</taxon>
        <taxon>Cebidae</taxon>
        <taxon>Callitrichinae</taxon>
        <taxon>Saguinus</taxon>
    </lineage>
</organism>
<gene>
    <name evidence="2" type="primary">OLFML2B_2</name>
    <name evidence="2" type="ORF">P7K49_037599</name>
</gene>
<keyword evidence="3" id="KW-1185">Reference proteome</keyword>
<proteinExistence type="predicted"/>
<protein>
    <submittedName>
        <fullName evidence="2">Olfactomedin-like protein 2B</fullName>
    </submittedName>
</protein>
<reference evidence="2 3" key="1">
    <citation type="submission" date="2023-05" db="EMBL/GenBank/DDBJ databases">
        <title>B98-5 Cell Line De Novo Hybrid Assembly: An Optical Mapping Approach.</title>
        <authorList>
            <person name="Kananen K."/>
            <person name="Auerbach J.A."/>
            <person name="Kautto E."/>
            <person name="Blachly J.S."/>
        </authorList>
    </citation>
    <scope>NUCLEOTIDE SEQUENCE [LARGE SCALE GENOMIC DNA]</scope>
    <source>
        <strain evidence="2">B95-8</strain>
        <tissue evidence="2">Cell line</tissue>
    </source>
</reference>
<feature type="region of interest" description="Disordered" evidence="1">
    <location>
        <begin position="70"/>
        <end position="107"/>
    </location>
</feature>
<sequence length="408" mass="43587">MRDLPSLLGGSQTTVRRTWGGRLPHFSDGATTAAGPTCGMVLNLSTVSTQVVCPSSFAFKGRLPGQTNTGPEILPHCGHGGSSLGSSSVEDRPCPHLPTASLTSDPTFPCVPSEEQYEEQFLQEETVSQQINSIELLQTRPLAPPEVVKPQRPLQRQVHLRGRPASQPTVIRGITYYKAKVSEEENDIEEQQDEFFSGENGVDLLIEDQLLRHNDLLASATRRPAATHQGHSTAAATDLNTRTTAWSSALPPPSTSAPSIADPASVGPLSAALQTTLVSPDPTRESVQQPSPQVPATTVAHTATQQPTAPAPPAVPPREELMEATHTAPVPPITVRTHSRGKNAPAGQQTTPASPTLSPEEEDDIRNVIGSLSGRDTGVDSYWVKVSEKWQSESREIAHKNGPQGKIS</sequence>
<feature type="region of interest" description="Disordered" evidence="1">
    <location>
        <begin position="245"/>
        <end position="266"/>
    </location>
</feature>
<evidence type="ECO:0000313" key="3">
    <source>
        <dbReference type="Proteomes" id="UP001266305"/>
    </source>
</evidence>
<feature type="compositionally biased region" description="Polar residues" evidence="1">
    <location>
        <begin position="346"/>
        <end position="357"/>
    </location>
</feature>
<feature type="compositionally biased region" description="Low complexity" evidence="1">
    <location>
        <begin position="256"/>
        <end position="265"/>
    </location>
</feature>
<evidence type="ECO:0000313" key="2">
    <source>
        <dbReference type="EMBL" id="KAK2084566.1"/>
    </source>
</evidence>
<dbReference type="EMBL" id="JASSZA010000022">
    <property type="protein sequence ID" value="KAK2084566.1"/>
    <property type="molecule type" value="Genomic_DNA"/>
</dbReference>
<name>A0ABQ9TIL1_SAGOE</name>
<feature type="compositionally biased region" description="Low complexity" evidence="1">
    <location>
        <begin position="294"/>
        <end position="308"/>
    </location>
</feature>
<accession>A0ABQ9TIL1</accession>
<comment type="caution">
    <text evidence="2">The sequence shown here is derived from an EMBL/GenBank/DDBJ whole genome shotgun (WGS) entry which is preliminary data.</text>
</comment>
<feature type="region of interest" description="Disordered" evidence="1">
    <location>
        <begin position="279"/>
        <end position="381"/>
    </location>
</feature>